<gene>
    <name evidence="8" type="ORF">IGS68_12410</name>
</gene>
<dbReference type="InterPro" id="IPR005111">
    <property type="entry name" value="MoeA_C_domain_IV"/>
</dbReference>
<dbReference type="EMBL" id="CP067420">
    <property type="protein sequence ID" value="QQP91949.1"/>
    <property type="molecule type" value="Genomic_DNA"/>
</dbReference>
<dbReference type="SUPFAM" id="SSF63867">
    <property type="entry name" value="MoeA C-terminal domain-like"/>
    <property type="match status" value="1"/>
</dbReference>
<protein>
    <recommendedName>
        <fullName evidence="6">Molybdopterin molybdenumtransferase</fullName>
        <ecNumber evidence="6">2.10.1.1</ecNumber>
    </recommendedName>
</protein>
<evidence type="ECO:0000256" key="5">
    <source>
        <dbReference type="ARBA" id="ARBA00047317"/>
    </source>
</evidence>
<dbReference type="InterPro" id="IPR036135">
    <property type="entry name" value="MoeA_linker/N_sf"/>
</dbReference>
<proteinExistence type="inferred from homology"/>
<dbReference type="Pfam" id="PF00994">
    <property type="entry name" value="MoCF_biosynth"/>
    <property type="match status" value="1"/>
</dbReference>
<dbReference type="CDD" id="cd00887">
    <property type="entry name" value="MoeA"/>
    <property type="match status" value="1"/>
</dbReference>
<evidence type="ECO:0000256" key="6">
    <source>
        <dbReference type="RuleBase" id="RU365090"/>
    </source>
</evidence>
<feature type="domain" description="MoaB/Mog" evidence="7">
    <location>
        <begin position="175"/>
        <end position="312"/>
    </location>
</feature>
<dbReference type="Gene3D" id="3.90.105.10">
    <property type="entry name" value="Molybdopterin biosynthesis moea protein, domain 2"/>
    <property type="match status" value="1"/>
</dbReference>
<dbReference type="InterPro" id="IPR005110">
    <property type="entry name" value="MoeA_linker/N"/>
</dbReference>
<keyword evidence="6" id="KW-0808">Transferase</keyword>
<dbReference type="Proteomes" id="UP000595197">
    <property type="component" value="Chromosome"/>
</dbReference>
<evidence type="ECO:0000256" key="4">
    <source>
        <dbReference type="ARBA" id="ARBA00023150"/>
    </source>
</evidence>
<dbReference type="SUPFAM" id="SSF53218">
    <property type="entry name" value="Molybdenum cofactor biosynthesis proteins"/>
    <property type="match status" value="1"/>
</dbReference>
<dbReference type="PANTHER" id="PTHR10192:SF5">
    <property type="entry name" value="GEPHYRIN"/>
    <property type="match status" value="1"/>
</dbReference>
<comment type="cofactor">
    <cofactor evidence="6">
        <name>Mg(2+)</name>
        <dbReference type="ChEBI" id="CHEBI:18420"/>
    </cofactor>
</comment>
<dbReference type="EC" id="2.10.1.1" evidence="6"/>
<evidence type="ECO:0000313" key="9">
    <source>
        <dbReference type="Proteomes" id="UP000595197"/>
    </source>
</evidence>
<dbReference type="InterPro" id="IPR001453">
    <property type="entry name" value="MoaB/Mog_dom"/>
</dbReference>
<comment type="pathway">
    <text evidence="2 6">Cofactor biosynthesis; molybdopterin biosynthesis.</text>
</comment>
<organism evidence="8 9">
    <name type="scientific">Skermanella cutis</name>
    <dbReference type="NCBI Taxonomy" id="2775420"/>
    <lineage>
        <taxon>Bacteria</taxon>
        <taxon>Pseudomonadati</taxon>
        <taxon>Pseudomonadota</taxon>
        <taxon>Alphaproteobacteria</taxon>
        <taxon>Rhodospirillales</taxon>
        <taxon>Azospirillaceae</taxon>
        <taxon>Skermanella</taxon>
    </lineage>
</organism>
<dbReference type="SMART" id="SM00852">
    <property type="entry name" value="MoCF_biosynth"/>
    <property type="match status" value="1"/>
</dbReference>
<dbReference type="NCBIfam" id="NF045515">
    <property type="entry name" value="Glp_gephyrin"/>
    <property type="match status" value="1"/>
</dbReference>
<comment type="function">
    <text evidence="1 6">Catalyzes the insertion of molybdate into adenylated molybdopterin with the concomitant release of AMP.</text>
</comment>
<dbReference type="Pfam" id="PF03454">
    <property type="entry name" value="MoeA_C"/>
    <property type="match status" value="1"/>
</dbReference>
<reference evidence="8" key="1">
    <citation type="submission" date="2021-02" db="EMBL/GenBank/DDBJ databases">
        <title>Skermanella TT6 skin isolate.</title>
        <authorList>
            <person name="Lee K."/>
            <person name="Ganzorig M."/>
        </authorList>
    </citation>
    <scope>NUCLEOTIDE SEQUENCE</scope>
    <source>
        <strain evidence="8">TT6</strain>
    </source>
</reference>
<dbReference type="InterPro" id="IPR038987">
    <property type="entry name" value="MoeA-like"/>
</dbReference>
<dbReference type="Gene3D" id="2.40.340.10">
    <property type="entry name" value="MoeA, C-terminal, domain IV"/>
    <property type="match status" value="1"/>
</dbReference>
<dbReference type="InterPro" id="IPR036425">
    <property type="entry name" value="MoaB/Mog-like_dom_sf"/>
</dbReference>
<dbReference type="Pfam" id="PF03453">
    <property type="entry name" value="MoeA_N"/>
    <property type="match status" value="1"/>
</dbReference>
<dbReference type="InterPro" id="IPR036688">
    <property type="entry name" value="MoeA_C_domain_IV_sf"/>
</dbReference>
<name>A0ABX7BC27_9PROT</name>
<dbReference type="PROSITE" id="PS01079">
    <property type="entry name" value="MOCF_BIOSYNTHESIS_2"/>
    <property type="match status" value="1"/>
</dbReference>
<dbReference type="PANTHER" id="PTHR10192">
    <property type="entry name" value="MOLYBDOPTERIN BIOSYNTHESIS PROTEIN"/>
    <property type="match status" value="1"/>
</dbReference>
<keyword evidence="6" id="KW-0460">Magnesium</keyword>
<keyword evidence="4 6" id="KW-0501">Molybdenum cofactor biosynthesis</keyword>
<dbReference type="InterPro" id="IPR008284">
    <property type="entry name" value="MoCF_biosynth_CS"/>
</dbReference>
<keyword evidence="6" id="KW-0479">Metal-binding</keyword>
<dbReference type="SUPFAM" id="SSF63882">
    <property type="entry name" value="MoeA N-terminal region -like"/>
    <property type="match status" value="1"/>
</dbReference>
<dbReference type="Gene3D" id="2.170.190.11">
    <property type="entry name" value="Molybdopterin biosynthesis moea protein, domain 3"/>
    <property type="match status" value="1"/>
</dbReference>
<evidence type="ECO:0000256" key="2">
    <source>
        <dbReference type="ARBA" id="ARBA00005046"/>
    </source>
</evidence>
<evidence type="ECO:0000313" key="8">
    <source>
        <dbReference type="EMBL" id="QQP91949.1"/>
    </source>
</evidence>
<keyword evidence="6" id="KW-0500">Molybdenum</keyword>
<comment type="similarity">
    <text evidence="3 6">Belongs to the MoeA family.</text>
</comment>
<sequence length="404" mass="42300">MISVAEARSRVLAALSPLPAELVGLTEALGRVTAEDVTARLTQPPVSMSAMDGYAVRCADVAQVPAKLRRIGEAPAGNAFKGHVGPGEAVRIFTGAPMPDGADAVVMQEDTESDGATVTVLRTVGRHRHVRLAGIDFRRGEVGIPAGRMLTARDVGLAAAMNWPWLRVRRRPRVAILATGDEIVLPGEPLGPDQIVSSNAFALAGLITACGGVPVNLGVALDTPESLARLVTGAERADILVTSGGASAGEYDLVRGVLGDRGMDLDFYKIAMRPGKPLMFGRLGDVPVLGLPGNPVSSQVCAVLFLRPALRRLLGLPAEEETRRTAVLGRPVKQNDQREDYLRASLSIGPDGELVANPFESQDSSLLTVLARADCLVVRPPFAPAASAGDTVEFLPLGGGVLSL</sequence>
<accession>A0ABX7BC27</accession>
<keyword evidence="9" id="KW-1185">Reference proteome</keyword>
<evidence type="ECO:0000256" key="1">
    <source>
        <dbReference type="ARBA" id="ARBA00002901"/>
    </source>
</evidence>
<comment type="catalytic activity">
    <reaction evidence="5">
        <text>adenylyl-molybdopterin + molybdate = Mo-molybdopterin + AMP + H(+)</text>
        <dbReference type="Rhea" id="RHEA:35047"/>
        <dbReference type="ChEBI" id="CHEBI:15378"/>
        <dbReference type="ChEBI" id="CHEBI:36264"/>
        <dbReference type="ChEBI" id="CHEBI:62727"/>
        <dbReference type="ChEBI" id="CHEBI:71302"/>
        <dbReference type="ChEBI" id="CHEBI:456215"/>
        <dbReference type="EC" id="2.10.1.1"/>
    </reaction>
</comment>
<evidence type="ECO:0000256" key="3">
    <source>
        <dbReference type="ARBA" id="ARBA00010763"/>
    </source>
</evidence>
<evidence type="ECO:0000259" key="7">
    <source>
        <dbReference type="SMART" id="SM00852"/>
    </source>
</evidence>
<dbReference type="RefSeq" id="WP_201080394.1">
    <property type="nucleotide sequence ID" value="NZ_CP067420.1"/>
</dbReference>
<dbReference type="Gene3D" id="3.40.980.10">
    <property type="entry name" value="MoaB/Mog-like domain"/>
    <property type="match status" value="1"/>
</dbReference>